<dbReference type="InterPro" id="IPR022105">
    <property type="entry name" value="DUF3645"/>
</dbReference>
<protein>
    <recommendedName>
        <fullName evidence="2">ubiquitinyl hydrolase 1</fullName>
        <ecNumber evidence="2">3.4.19.12</ecNumber>
    </recommendedName>
</protein>
<dbReference type="PANTHER" id="PTHR13367:SF34">
    <property type="match status" value="1"/>
</dbReference>
<reference evidence="10" key="1">
    <citation type="submission" date="2022-07" db="EMBL/GenBank/DDBJ databases">
        <title>Genome Sequence of Xylaria arbuscula.</title>
        <authorList>
            <person name="Buettner E."/>
        </authorList>
    </citation>
    <scope>NUCLEOTIDE SEQUENCE</scope>
    <source>
        <strain evidence="10">VT107</strain>
    </source>
</reference>
<dbReference type="GO" id="GO:0006508">
    <property type="term" value="P:proteolysis"/>
    <property type="evidence" value="ECO:0007669"/>
    <property type="project" value="UniProtKB-KW"/>
</dbReference>
<dbReference type="GO" id="GO:0004843">
    <property type="term" value="F:cysteine-type deubiquitinase activity"/>
    <property type="evidence" value="ECO:0007669"/>
    <property type="project" value="UniProtKB-EC"/>
</dbReference>
<dbReference type="VEuPathDB" id="FungiDB:F4678DRAFT_462427"/>
<keyword evidence="6" id="KW-0788">Thiol protease</keyword>
<dbReference type="InterPro" id="IPR046541">
    <property type="entry name" value="DUF6606"/>
</dbReference>
<feature type="domain" description="DUF6606" evidence="9">
    <location>
        <begin position="25"/>
        <end position="305"/>
    </location>
</feature>
<evidence type="ECO:0000256" key="6">
    <source>
        <dbReference type="ARBA" id="ARBA00022807"/>
    </source>
</evidence>
<evidence type="ECO:0000256" key="1">
    <source>
        <dbReference type="ARBA" id="ARBA00000707"/>
    </source>
</evidence>
<evidence type="ECO:0000259" key="7">
    <source>
        <dbReference type="Pfam" id="PF12340"/>
    </source>
</evidence>
<evidence type="ECO:0000313" key="11">
    <source>
        <dbReference type="Proteomes" id="UP001148614"/>
    </source>
</evidence>
<evidence type="ECO:0000256" key="4">
    <source>
        <dbReference type="ARBA" id="ARBA00022786"/>
    </source>
</evidence>
<keyword evidence="5" id="KW-0378">Hydrolase</keyword>
<accession>A0A9W8NMY7</accession>
<organism evidence="10 11">
    <name type="scientific">Xylaria arbuscula</name>
    <dbReference type="NCBI Taxonomy" id="114810"/>
    <lineage>
        <taxon>Eukaryota</taxon>
        <taxon>Fungi</taxon>
        <taxon>Dikarya</taxon>
        <taxon>Ascomycota</taxon>
        <taxon>Pezizomycotina</taxon>
        <taxon>Sordariomycetes</taxon>
        <taxon>Xylariomycetidae</taxon>
        <taxon>Xylariales</taxon>
        <taxon>Xylariaceae</taxon>
        <taxon>Xylaria</taxon>
    </lineage>
</organism>
<dbReference type="InterPro" id="IPR051346">
    <property type="entry name" value="OTU_Deubiquitinase"/>
</dbReference>
<sequence length="3419" mass="389260">MDGPVSGGAPEDEVLEMPRCAMMYIINHVVLPPQLPQKDDYKLEDVSWLLHHALVAMNLLRAVWESEETTLTAPVEIQTALDMLDHLSSICGYGQKTDSLNEEKLQDSIKQLNTRGAPIPVYLRAQNAGVIVSPATSADAVQFELFEVSPLNKAAMSTVGRLRRVFPGCAIVVPNEEINKAGFLPTLSKTLAKMANQSAYSTLPEVTKAGQKHQEDRDTHHPKVVTELLAAYLRSMGTTVEVSSIVKYTRQDVLWHDARSPWHRSALWLLIRVTLQLFFSRREPPFVAKDIYKNYMLLFLGYILQQARKYQISSDLIWSIKAKITRRRLKLGVTGNPGVLRFVDNALLVAENDLKLRWSHIQSRNSLNHSFTNLQDLSVAEDTLMHLQSLDKYLAAVANRAPCPQSAETPHKFSLPDPVSLLDSFIYAVPNSTPKIFELLKLEYWIESNLDTWFTKNLDDMAYKKLKVVLESYYAMALTEYRGNPEAVSNMILTMLHLWVVLDKSAIRDCSLLADYAPCIPVDPLRKLLLPEKNQMERLSSIEQYLTDRARLAKFTQDDIFRLYGGKDSFAVQYFNKSKPHHDLLLSIEQRANDSKNSKLEELKTKHSTYRRHAELYEVSTCEYTETRNPHTDILESTHKTPCNKCDHRTKMNSLQIELHEWPLPQDKNQAKTIVFELFVPRAFGYWRDSTIFMLINVLGFSYRSECTPNKTYHPEGSEVLRDSFIPYGEDRRVTLVSKIKPHARTHRFIKLVGSTTAAEVCVQNGMSLSYYDTKKACYVDVIESTNYLTKCCMFRLSKASEYLQQFLDGTVSPITFSNAIIARQFLCPQLSSLEEYKGTASLRAGNKVRWHNLLKELASPSVDFTKVDTVLILLQCIQQAGRADAESILRETHKIIDDERFCVALLNNLLSACGRFSRNWRSAPMASAFVSIANRVLSLSSNLHIQKLSLEVLSTIRRITMDWIETLKQKAEEATEDHIRADLISRSVFAAFICADSFNVSRQVLRSILSNPDQAAILIRCNIVIHEGGAWFKIDPPLLSSLLRYRWKRLCLHSLTILSEEIVSKGNNGLDEAIKYTWAGYQPIGHLLTGELLVNGAPFNKLPENYQKNPTYQRLFGNLALEVMPCSRSSMRFSGKQRFAGYLVDFDLGTEQKTLPENCLLVRASNEESTLELIPPCLLEGKLPIAFVEEYIHWYHVLHDYVEFRPLHPMWSYSDKNWQLRRAVNTNAWVLSKADKSLVRSQSTTASRFYKIFKTLEDPPYIHVTLDNMTSTLQIDLPRIQLEFSTLPGIPSIRSHQHRGMVIHEDQNIGALVGLKSKLVLKSTLREFRNKVILPNGKVTYQRDVNTPHVCVTIEKSSSTKTLAYDIDTQLGRVIDNGTLTSKLTLAYLHGVTAFCLPDPLTGLTGTDAALTILRSAGLRSFPSAKQGDLDLLLAIAHLTPGREYYPPDLQNMETVRWSSKLGFLAQHSQYYEQVENLLKNFRRFSNLFLHNEPLEFLTLQKIDKTLSRREKVRSAFVRTWGFGAEDHSIIYDRDYSPRDRSQNSPEALSALSLSTIVFKEEANPQVQMPEDIGGQLWDFLEKYEVIRTGPPSSSDQFGFEGTLLLDSFNGLRKDLLCRIAALRSADHRLDKYRVMVWLATLSFAPTIDMTVLQVAASMYVERRMKIVELPKATYFELHHGWQLLRSAVSNTVLSWGFNLGNAPNLNIERLPGEGNKSYRTRRKQVLWQGIDRTTRDFTDKIMSQWPCEVPSKPPDSESWESYINVDLAMVSLISLFLNLNKNIKLRDYLHRLGNETPRGWMKMHTLLILPRVQLSTSYRNKGFLSDDDVFSGQAPVKPTHTTPDIQIAEVISQRREKASLLPLLLEKLHSKARSPFEFQYVEGLRTSMSALHGRPEGHGIEFSYDDLRSEFVEYRETCQRIVNKGYSAMESAIIRTIRERLCDSKKIMRLDLPMQHFPQPCHLFFLKRLSRRNWSHLPEDWKRYLIYYGMAITQLQRVDRLIEAIGNPASLFKELENTGHKNWNPYHFPESLLMEIENGILIREVQEQIATQMRSPPDECNAVMQLNMGEGKSSVIVPVVAAALADGSQLVRMIVAKPQSKQMLQMLIAKLGGLVDRQIYHLPVSRACKIDNETILAIGSLIKECVETGGILLTQPENILSFMLMGIESCIYGNRTISQWLIKILQFLDMRSRDIVDESDENLAVKFELLYTISLQRPLQYSPGRWVCIQDVLGIFKDILSDVQRQFPLSIEIHHGSNGGFPRVRLLRADAEEFVIKRTAESICCTGIREFPIIRQPEGFRRAVFEYITETQPCLATISTVENDDPAGFWANWRNTLLLLRGLFAGGILNFCFRRKRWRVNYGLDPSRKPGTKLAVPFKAKDFPTPRSEFSHPEVVVVLTQLSYYYRGLSCGEMCTAFKHLLNSDQADMEFQTWARGVTGIPEEFRQLDGVNLEDRSTFEEEIYPQLRFSQNAISYFLSKIVFPKEMKEYPLKLAASGWDIGKTKKHPTTGFSGTNDSRAVLPLTVSQLDLDQQRHTNALVLENLLQPENKVAVLPSSSSQEKSDAQVLLDMVIEMNPPVRVILDVGAQILELDNMGVARQWLSCIQDTERTQAAVFFDSNDELSVLNRQGHVELLQVSPFIDQLDFCLVFLDEAHTRGTELKLPRNYRAAVTLGTNLTKDRLVQACMRMRLLGEGQSVVFCVPQEILSAIQQGSSYVQCATGPNISVADILSWAITETWDDTRRSMPLWAAQGRRQKKHNSLWALSHASRDGLTKDLAERFLEDEAKTLEDRYRPQEKHVDDYHTEDEISLHCRQFNNLDSERLMVALEEEQERELAPEIQQEKQDERPPFAEAEKHEIHPDVLRFIETGKIVAGCKGYMPAFDSLQLISASSLFDAHQLNSPLLVSADFVRVVKPTTSIDTLDRYQRAVQWILTASEDPRGDVRQMMIISPYEANELLSDIQKSTHVALHLYAAQPNLGYRPLDKLDLYTIPEANKDRAIPRRFITTLNLFAGQLYVSSFDEYVDICEFLGLAWEPAKDGEVIGADGFIYSDHAGRVGGKSGLSASPVEFFKVFLTKTTGQLGVLAVRAQERREDILIAQHYRHTSQTVVEAVAQRRPPRQYSFIQTHCTLSSIHHSRLVLGFFHTGTMLENPALIYEGPATPWLDKQPAPLILLHDGGGTTFSYHCLYPIGRTLYGIQNTRLDEGGYWESGISGMASHYIELIEKALPEGGEILIGGWSLGGLLSLEVAWQIANRPADSTRPKFTILGMIFIDSVYTKTLYDLRNMPELTAKPIVKTPEELKAMPLREKVDLNMTHARMMITHWDMPDWTGRESEIPPTILMRAKELVSEEGKAFVDYAREYRLLGWDNYHAGSWIKEVVDLDGHHFNIFEDKYLKDITAKIAAAADDLDKDHF</sequence>
<dbReference type="InterPro" id="IPR022099">
    <property type="entry name" value="DUF3638"/>
</dbReference>
<dbReference type="Pfam" id="PF12340">
    <property type="entry name" value="DUF3638"/>
    <property type="match status" value="1"/>
</dbReference>
<dbReference type="SUPFAM" id="SSF53474">
    <property type="entry name" value="alpha/beta-Hydrolases"/>
    <property type="match status" value="1"/>
</dbReference>
<gene>
    <name evidence="10" type="ORF">NPX13_g400</name>
</gene>
<dbReference type="Proteomes" id="UP001148614">
    <property type="component" value="Unassembled WGS sequence"/>
</dbReference>
<dbReference type="EC" id="3.4.19.12" evidence="2"/>
<evidence type="ECO:0000256" key="3">
    <source>
        <dbReference type="ARBA" id="ARBA00022670"/>
    </source>
</evidence>
<proteinExistence type="predicted"/>
<feature type="domain" description="DUF3638" evidence="7">
    <location>
        <begin position="2022"/>
        <end position="2245"/>
    </location>
</feature>
<keyword evidence="3" id="KW-0645">Protease</keyword>
<dbReference type="VEuPathDB" id="FungiDB:F4678DRAFT_426033"/>
<dbReference type="PANTHER" id="PTHR13367">
    <property type="entry name" value="UBIQUITIN THIOESTERASE"/>
    <property type="match status" value="1"/>
</dbReference>
<evidence type="ECO:0000313" key="10">
    <source>
        <dbReference type="EMBL" id="KAJ3580171.1"/>
    </source>
</evidence>
<dbReference type="Gene3D" id="3.40.50.1820">
    <property type="entry name" value="alpha/beta hydrolase"/>
    <property type="match status" value="1"/>
</dbReference>
<keyword evidence="11" id="KW-1185">Reference proteome</keyword>
<feature type="domain" description="DUF3645" evidence="8">
    <location>
        <begin position="2367"/>
        <end position="2402"/>
    </location>
</feature>
<evidence type="ECO:0000256" key="2">
    <source>
        <dbReference type="ARBA" id="ARBA00012759"/>
    </source>
</evidence>
<keyword evidence="4" id="KW-0833">Ubl conjugation pathway</keyword>
<dbReference type="Pfam" id="PF20255">
    <property type="entry name" value="DUF6606"/>
    <property type="match status" value="1"/>
</dbReference>
<name>A0A9W8NMY7_9PEZI</name>
<dbReference type="EMBL" id="JANPWZ010000025">
    <property type="protein sequence ID" value="KAJ3580171.1"/>
    <property type="molecule type" value="Genomic_DNA"/>
</dbReference>
<evidence type="ECO:0000256" key="5">
    <source>
        <dbReference type="ARBA" id="ARBA00022801"/>
    </source>
</evidence>
<evidence type="ECO:0000259" key="8">
    <source>
        <dbReference type="Pfam" id="PF12359"/>
    </source>
</evidence>
<dbReference type="InterPro" id="IPR029058">
    <property type="entry name" value="AB_hydrolase_fold"/>
</dbReference>
<evidence type="ECO:0000259" key="9">
    <source>
        <dbReference type="Pfam" id="PF20255"/>
    </source>
</evidence>
<dbReference type="Pfam" id="PF12359">
    <property type="entry name" value="DUF3645"/>
    <property type="match status" value="1"/>
</dbReference>
<comment type="caution">
    <text evidence="10">The sequence shown here is derived from an EMBL/GenBank/DDBJ whole genome shotgun (WGS) entry which is preliminary data.</text>
</comment>
<comment type="catalytic activity">
    <reaction evidence="1">
        <text>Thiol-dependent hydrolysis of ester, thioester, amide, peptide and isopeptide bonds formed by the C-terminal Gly of ubiquitin (a 76-residue protein attached to proteins as an intracellular targeting signal).</text>
        <dbReference type="EC" id="3.4.19.12"/>
    </reaction>
</comment>